<organism evidence="1 2">
    <name type="scientific">Neocallimastix californiae</name>
    <dbReference type="NCBI Taxonomy" id="1754190"/>
    <lineage>
        <taxon>Eukaryota</taxon>
        <taxon>Fungi</taxon>
        <taxon>Fungi incertae sedis</taxon>
        <taxon>Chytridiomycota</taxon>
        <taxon>Chytridiomycota incertae sedis</taxon>
        <taxon>Neocallimastigomycetes</taxon>
        <taxon>Neocallimastigales</taxon>
        <taxon>Neocallimastigaceae</taxon>
        <taxon>Neocallimastix</taxon>
    </lineage>
</organism>
<proteinExistence type="predicted"/>
<name>A0A1Y2AIJ4_9FUNG</name>
<reference evidence="1 2" key="1">
    <citation type="submission" date="2016-08" db="EMBL/GenBank/DDBJ databases">
        <title>A Parts List for Fungal Cellulosomes Revealed by Comparative Genomics.</title>
        <authorList>
            <consortium name="DOE Joint Genome Institute"/>
            <person name="Haitjema C.H."/>
            <person name="Gilmore S.P."/>
            <person name="Henske J.K."/>
            <person name="Solomon K.V."/>
            <person name="De Groot R."/>
            <person name="Kuo A."/>
            <person name="Mondo S.J."/>
            <person name="Salamov A.A."/>
            <person name="Labutti K."/>
            <person name="Zhao Z."/>
            <person name="Chiniquy J."/>
            <person name="Barry K."/>
            <person name="Brewer H.M."/>
            <person name="Purvine S.O."/>
            <person name="Wright A.T."/>
            <person name="Boxma B."/>
            <person name="Van Alen T."/>
            <person name="Hackstein J.H."/>
            <person name="Baker S.E."/>
            <person name="Grigoriev I.V."/>
            <person name="O'Malley M.A."/>
        </authorList>
    </citation>
    <scope>NUCLEOTIDE SEQUENCE [LARGE SCALE GENOMIC DNA]</scope>
    <source>
        <strain evidence="1 2">G1</strain>
    </source>
</reference>
<accession>A0A1Y2AIJ4</accession>
<protein>
    <submittedName>
        <fullName evidence="1">Uncharacterized protein</fullName>
    </submittedName>
</protein>
<dbReference type="AlphaFoldDB" id="A0A1Y2AIJ4"/>
<dbReference type="EMBL" id="MCOG01000250">
    <property type="protein sequence ID" value="ORY22304.1"/>
    <property type="molecule type" value="Genomic_DNA"/>
</dbReference>
<comment type="caution">
    <text evidence="1">The sequence shown here is derived from an EMBL/GenBank/DDBJ whole genome shotgun (WGS) entry which is preliminary data.</text>
</comment>
<evidence type="ECO:0000313" key="1">
    <source>
        <dbReference type="EMBL" id="ORY22304.1"/>
    </source>
</evidence>
<sequence>MIYYWSPYPTSYLVGGAVPAGLPYSFSVFIPYPSIITACYCTIILQMDFAATISVIT</sequence>
<evidence type="ECO:0000313" key="2">
    <source>
        <dbReference type="Proteomes" id="UP000193920"/>
    </source>
</evidence>
<keyword evidence="2" id="KW-1185">Reference proteome</keyword>
<gene>
    <name evidence="1" type="ORF">LY90DRAFT_707199</name>
</gene>
<dbReference type="Proteomes" id="UP000193920">
    <property type="component" value="Unassembled WGS sequence"/>
</dbReference>